<dbReference type="PANTHER" id="PTHR14187">
    <property type="entry name" value="ALPHA KINASE/ELONGATION FACTOR 2 KINASE"/>
    <property type="match status" value="1"/>
</dbReference>
<sequence length="353" mass="40111">MRQHEAETMKKGECFILCDAGGGTVDVVGYKVDRLDPNLDIRMMTVPIGSNCGSSYINRDFQDWLRSILGDEYYSQLDPRTDAQRISGHAMEGAKMRELMQSFEFHKKAFNSFSEETKLDLPSPLDNIDIEGYVESGELTVPPEVMRSLFDPYVDEAIELIQGQVGQIEAKRNRVKSVFLIGGFSESPFLREQLENSMRMRKLLLRRPDTSWSAVVRGAVLFGIEQTARLNELSAPTAAKSYGVTVSIPYSRRKHDSRDVYTDPLTGRVKAKEQIIWLVRKGDLLQSNDPSVIEETINWNFGSSSNRRIKLPIFQYPDDDIPDRFATAHEELEIVEVLTADLSVIPLYRFASR</sequence>
<feature type="non-terminal residue" evidence="1">
    <location>
        <position position="353"/>
    </location>
</feature>
<dbReference type="PANTHER" id="PTHR14187:SF5">
    <property type="entry name" value="HEAT SHOCK 70 KDA PROTEIN 12A"/>
    <property type="match status" value="1"/>
</dbReference>
<dbReference type="Proteomes" id="UP000799444">
    <property type="component" value="Unassembled WGS sequence"/>
</dbReference>
<dbReference type="InterPro" id="IPR043129">
    <property type="entry name" value="ATPase_NBD"/>
</dbReference>
<evidence type="ECO:0000313" key="2">
    <source>
        <dbReference type="Proteomes" id="UP000799444"/>
    </source>
</evidence>
<name>A0A9P4QMB2_9PLEO</name>
<dbReference type="CDD" id="cd10170">
    <property type="entry name" value="ASKHA_NBD_HSP70"/>
    <property type="match status" value="1"/>
</dbReference>
<comment type="caution">
    <text evidence="1">The sequence shown here is derived from an EMBL/GenBank/DDBJ whole genome shotgun (WGS) entry which is preliminary data.</text>
</comment>
<reference evidence="1" key="1">
    <citation type="journal article" date="2020" name="Stud. Mycol.">
        <title>101 Dothideomycetes genomes: a test case for predicting lifestyles and emergence of pathogens.</title>
        <authorList>
            <person name="Haridas S."/>
            <person name="Albert R."/>
            <person name="Binder M."/>
            <person name="Bloem J."/>
            <person name="Labutti K."/>
            <person name="Salamov A."/>
            <person name="Andreopoulos B."/>
            <person name="Baker S."/>
            <person name="Barry K."/>
            <person name="Bills G."/>
            <person name="Bluhm B."/>
            <person name="Cannon C."/>
            <person name="Castanera R."/>
            <person name="Culley D."/>
            <person name="Daum C."/>
            <person name="Ezra D."/>
            <person name="Gonzalez J."/>
            <person name="Henrissat B."/>
            <person name="Kuo A."/>
            <person name="Liang C."/>
            <person name="Lipzen A."/>
            <person name="Lutzoni F."/>
            <person name="Magnuson J."/>
            <person name="Mondo S."/>
            <person name="Nolan M."/>
            <person name="Ohm R."/>
            <person name="Pangilinan J."/>
            <person name="Park H.-J."/>
            <person name="Ramirez L."/>
            <person name="Alfaro M."/>
            <person name="Sun H."/>
            <person name="Tritt A."/>
            <person name="Yoshinaga Y."/>
            <person name="Zwiers L.-H."/>
            <person name="Turgeon B."/>
            <person name="Goodwin S."/>
            <person name="Spatafora J."/>
            <person name="Crous P."/>
            <person name="Grigoriev I."/>
        </authorList>
    </citation>
    <scope>NUCLEOTIDE SEQUENCE</scope>
    <source>
        <strain evidence="1">CBS 125425</strain>
    </source>
</reference>
<accession>A0A9P4QMB2</accession>
<dbReference type="Gene3D" id="3.30.420.40">
    <property type="match status" value="2"/>
</dbReference>
<dbReference type="Gene3D" id="3.90.640.10">
    <property type="entry name" value="Actin, Chain A, domain 4"/>
    <property type="match status" value="1"/>
</dbReference>
<proteinExistence type="predicted"/>
<dbReference type="EMBL" id="ML996254">
    <property type="protein sequence ID" value="KAF2729144.1"/>
    <property type="molecule type" value="Genomic_DNA"/>
</dbReference>
<dbReference type="OrthoDB" id="2963168at2759"/>
<dbReference type="AlphaFoldDB" id="A0A9P4QMB2"/>
<gene>
    <name evidence="1" type="ORF">EJ04DRAFT_580832</name>
</gene>
<dbReference type="SUPFAM" id="SSF53067">
    <property type="entry name" value="Actin-like ATPase domain"/>
    <property type="match status" value="1"/>
</dbReference>
<keyword evidence="2" id="KW-1185">Reference proteome</keyword>
<evidence type="ECO:0000313" key="1">
    <source>
        <dbReference type="EMBL" id="KAF2729144.1"/>
    </source>
</evidence>
<organism evidence="1 2">
    <name type="scientific">Polyplosphaeria fusca</name>
    <dbReference type="NCBI Taxonomy" id="682080"/>
    <lineage>
        <taxon>Eukaryota</taxon>
        <taxon>Fungi</taxon>
        <taxon>Dikarya</taxon>
        <taxon>Ascomycota</taxon>
        <taxon>Pezizomycotina</taxon>
        <taxon>Dothideomycetes</taxon>
        <taxon>Pleosporomycetidae</taxon>
        <taxon>Pleosporales</taxon>
        <taxon>Tetraplosphaeriaceae</taxon>
        <taxon>Polyplosphaeria</taxon>
    </lineage>
</organism>
<protein>
    <submittedName>
        <fullName evidence="1">Actin-like ATPase domain-containing protein</fullName>
    </submittedName>
</protein>